<evidence type="ECO:0000256" key="2">
    <source>
        <dbReference type="ARBA" id="ARBA00007627"/>
    </source>
</evidence>
<evidence type="ECO:0000313" key="10">
    <source>
        <dbReference type="Proteomes" id="UP000735302"/>
    </source>
</evidence>
<keyword evidence="7" id="KW-0812">Transmembrane</keyword>
<feature type="non-terminal residue" evidence="9">
    <location>
        <position position="1"/>
    </location>
</feature>
<evidence type="ECO:0000256" key="4">
    <source>
        <dbReference type="ARBA" id="ARBA00022729"/>
    </source>
</evidence>
<gene>
    <name evidence="9" type="ORF">PoB_003282100</name>
</gene>
<dbReference type="InterPro" id="IPR056607">
    <property type="entry name" value="Elapor1/2_MRH"/>
</dbReference>
<feature type="transmembrane region" description="Helical" evidence="7">
    <location>
        <begin position="177"/>
        <end position="201"/>
    </location>
</feature>
<dbReference type="InterPro" id="IPR009011">
    <property type="entry name" value="Man6P_isomerase_rcpt-bd_dom_sf"/>
</dbReference>
<dbReference type="Gene3D" id="2.70.130.10">
    <property type="entry name" value="Mannose-6-phosphate receptor binding domain"/>
    <property type="match status" value="1"/>
</dbReference>
<feature type="domain" description="MRH" evidence="8">
    <location>
        <begin position="1"/>
        <end position="129"/>
    </location>
</feature>
<comment type="subcellular location">
    <subcellularLocation>
        <location evidence="1">Cell membrane</location>
        <topology evidence="1">Single-pass type I membrane protein</topology>
    </subcellularLocation>
</comment>
<name>A0AAV4AI71_9GAST</name>
<evidence type="ECO:0000256" key="6">
    <source>
        <dbReference type="ARBA" id="ARBA00023180"/>
    </source>
</evidence>
<dbReference type="SUPFAM" id="SSF50911">
    <property type="entry name" value="Mannose 6-phosphate receptor domain"/>
    <property type="match status" value="1"/>
</dbReference>
<comment type="similarity">
    <text evidence="2">Belongs to the ELAPOR family.</text>
</comment>
<dbReference type="PROSITE" id="PS51914">
    <property type="entry name" value="MRH"/>
    <property type="match status" value="1"/>
</dbReference>
<dbReference type="EMBL" id="BLXT01003772">
    <property type="protein sequence ID" value="GFO06316.1"/>
    <property type="molecule type" value="Genomic_DNA"/>
</dbReference>
<keyword evidence="10" id="KW-1185">Reference proteome</keyword>
<evidence type="ECO:0000259" key="8">
    <source>
        <dbReference type="PROSITE" id="PS51914"/>
    </source>
</evidence>
<evidence type="ECO:0000256" key="3">
    <source>
        <dbReference type="ARBA" id="ARBA00022475"/>
    </source>
</evidence>
<evidence type="ECO:0000256" key="7">
    <source>
        <dbReference type="SAM" id="Phobius"/>
    </source>
</evidence>
<sequence>LLNQIGSLSSAVCRSTMVPQGDPDLPVISTQPVSLGSHLTKIVTNISLHALYDEEGFDSTDMERDIHFYYESGSSTSACPNGRTSIISLRCDPKETGEGEIELPPSCSDGTCDGCVFHFLWRTVHACPHCRLEDYKVVKGECVNGEQVIHYFPPGDCLKLPESELTPISQTCRTLPFAVMLAIPISLGVGLILILLLIYCWSRNKKLEYRYSKLVETAGGQDGEMEMPAAETCGMEDGEEDIHFSGGRRSDGSGGFFGKIRDKLSMGRKNQDEDANPFVAVQMSKKLTWEQPEKPF</sequence>
<keyword evidence="3" id="KW-1003">Cell membrane</keyword>
<evidence type="ECO:0000313" key="9">
    <source>
        <dbReference type="EMBL" id="GFO06316.1"/>
    </source>
</evidence>
<keyword evidence="5" id="KW-1015">Disulfide bond</keyword>
<dbReference type="GO" id="GO:0005886">
    <property type="term" value="C:plasma membrane"/>
    <property type="evidence" value="ECO:0007669"/>
    <property type="project" value="UniProtKB-SubCell"/>
</dbReference>
<organism evidence="9 10">
    <name type="scientific">Plakobranchus ocellatus</name>
    <dbReference type="NCBI Taxonomy" id="259542"/>
    <lineage>
        <taxon>Eukaryota</taxon>
        <taxon>Metazoa</taxon>
        <taxon>Spiralia</taxon>
        <taxon>Lophotrochozoa</taxon>
        <taxon>Mollusca</taxon>
        <taxon>Gastropoda</taxon>
        <taxon>Heterobranchia</taxon>
        <taxon>Euthyneura</taxon>
        <taxon>Panpulmonata</taxon>
        <taxon>Sacoglossa</taxon>
        <taxon>Placobranchoidea</taxon>
        <taxon>Plakobranchidae</taxon>
        <taxon>Plakobranchus</taxon>
    </lineage>
</organism>
<dbReference type="InterPro" id="IPR039181">
    <property type="entry name" value="Elapor1/2"/>
</dbReference>
<dbReference type="PANTHER" id="PTHR22727:SF15">
    <property type="entry name" value="MRH DOMAIN-CONTAINING PROTEIN"/>
    <property type="match status" value="1"/>
</dbReference>
<keyword evidence="7" id="KW-0472">Membrane</keyword>
<keyword evidence="7" id="KW-1133">Transmembrane helix</keyword>
<proteinExistence type="inferred from homology"/>
<keyword evidence="6" id="KW-0325">Glycoprotein</keyword>
<comment type="caution">
    <text evidence="9">The sequence shown here is derived from an EMBL/GenBank/DDBJ whole genome shotgun (WGS) entry which is preliminary data.</text>
</comment>
<evidence type="ECO:0000256" key="5">
    <source>
        <dbReference type="ARBA" id="ARBA00023157"/>
    </source>
</evidence>
<dbReference type="Proteomes" id="UP000735302">
    <property type="component" value="Unassembled WGS sequence"/>
</dbReference>
<evidence type="ECO:0000256" key="1">
    <source>
        <dbReference type="ARBA" id="ARBA00004251"/>
    </source>
</evidence>
<dbReference type="PANTHER" id="PTHR22727">
    <property type="entry name" value="PROTEIN CBG13728"/>
    <property type="match status" value="1"/>
</dbReference>
<accession>A0AAV4AI71</accession>
<dbReference type="InterPro" id="IPR044865">
    <property type="entry name" value="MRH_dom"/>
</dbReference>
<dbReference type="Pfam" id="PF23087">
    <property type="entry name" value="MRH_ELAPOR1_9th"/>
    <property type="match status" value="1"/>
</dbReference>
<reference evidence="9 10" key="1">
    <citation type="journal article" date="2021" name="Elife">
        <title>Chloroplast acquisition without the gene transfer in kleptoplastic sea slugs, Plakobranchus ocellatus.</title>
        <authorList>
            <person name="Maeda T."/>
            <person name="Takahashi S."/>
            <person name="Yoshida T."/>
            <person name="Shimamura S."/>
            <person name="Takaki Y."/>
            <person name="Nagai Y."/>
            <person name="Toyoda A."/>
            <person name="Suzuki Y."/>
            <person name="Arimoto A."/>
            <person name="Ishii H."/>
            <person name="Satoh N."/>
            <person name="Nishiyama T."/>
            <person name="Hasebe M."/>
            <person name="Maruyama T."/>
            <person name="Minagawa J."/>
            <person name="Obokata J."/>
            <person name="Shigenobu S."/>
        </authorList>
    </citation>
    <scope>NUCLEOTIDE SEQUENCE [LARGE SCALE GENOMIC DNA]</scope>
</reference>
<keyword evidence="4" id="KW-0732">Signal</keyword>
<protein>
    <submittedName>
        <fullName evidence="9">Upf0577 protein kiaa1324-like homolog isoform x2</fullName>
    </submittedName>
</protein>
<dbReference type="AlphaFoldDB" id="A0AAV4AI71"/>